<sequence>MVRRAPIDYGDGIWLDEFSDFSFRDPDTGRSIPYAEFVSDHIRYKTFCNKLRDVFCIHRAYHTGHTIQVACWPDIPESPLPFAFGGIIAEWNKEKPGWHFSQPYGNPLNLRRKLNIVHIENLSIVCGDRFPDDETILKAVSNNPLPASRCTDIIWKGHRDAIVVLTDGLPNRQELRYDAPFIHWLNTTFADSLKPYSIVMRGPGWDGRTVPNFNWPFGAPHTNHPTTQVHRVADESTLRPGSPLSFHVVTDPGSPQSQQAHISAAAGILVRKGQTRYLVSSTDLLYPRLTDDPKHPHRHAGMPPAPNQKWTPIGNCTGPVDSATIIPGIQLDSGIDFSNSLPELNTVAKRLLPTAQVNVGDEFFFVSSELGIQRMRLVGKRWTFDRDKDNDYALRGSRVLGRCICGDPYSYLATRIRDAALGAVVVRCRDVKNPALSQKEVLARGEVWGMTLPGLPFGWVEILPFDSLIEQGWSVDSGEVEGESLSNKGP</sequence>
<reference evidence="1" key="2">
    <citation type="submission" date="2023-05" db="EMBL/GenBank/DDBJ databases">
        <authorList>
            <consortium name="Lawrence Berkeley National Laboratory"/>
            <person name="Steindorff A."/>
            <person name="Hensen N."/>
            <person name="Bonometti L."/>
            <person name="Westerberg I."/>
            <person name="Brannstrom I.O."/>
            <person name="Guillou S."/>
            <person name="Cros-Aarteil S."/>
            <person name="Calhoun S."/>
            <person name="Haridas S."/>
            <person name="Kuo A."/>
            <person name="Mondo S."/>
            <person name="Pangilinan J."/>
            <person name="Riley R."/>
            <person name="Labutti K."/>
            <person name="Andreopoulos B."/>
            <person name="Lipzen A."/>
            <person name="Chen C."/>
            <person name="Yanf M."/>
            <person name="Daum C."/>
            <person name="Ng V."/>
            <person name="Clum A."/>
            <person name="Ohm R."/>
            <person name="Martin F."/>
            <person name="Silar P."/>
            <person name="Natvig D."/>
            <person name="Lalanne C."/>
            <person name="Gautier V."/>
            <person name="Ament-Velasquez S.L."/>
            <person name="Kruys A."/>
            <person name="Hutchinson M.I."/>
            <person name="Powell A.J."/>
            <person name="Barry K."/>
            <person name="Miller A.N."/>
            <person name="Grigoriev I.V."/>
            <person name="Debuchy R."/>
            <person name="Gladieux P."/>
            <person name="Thoren M.H."/>
            <person name="Johannesson H."/>
        </authorList>
    </citation>
    <scope>NUCLEOTIDE SEQUENCE</scope>
    <source>
        <strain evidence="1">PSN243</strain>
    </source>
</reference>
<dbReference type="Proteomes" id="UP001321760">
    <property type="component" value="Unassembled WGS sequence"/>
</dbReference>
<keyword evidence="2" id="KW-1185">Reference proteome</keyword>
<evidence type="ECO:0000313" key="1">
    <source>
        <dbReference type="EMBL" id="KAK4449632.1"/>
    </source>
</evidence>
<organism evidence="1 2">
    <name type="scientific">Podospora aff. communis PSN243</name>
    <dbReference type="NCBI Taxonomy" id="3040156"/>
    <lineage>
        <taxon>Eukaryota</taxon>
        <taxon>Fungi</taxon>
        <taxon>Dikarya</taxon>
        <taxon>Ascomycota</taxon>
        <taxon>Pezizomycotina</taxon>
        <taxon>Sordariomycetes</taxon>
        <taxon>Sordariomycetidae</taxon>
        <taxon>Sordariales</taxon>
        <taxon>Podosporaceae</taxon>
        <taxon>Podospora</taxon>
    </lineage>
</organism>
<gene>
    <name evidence="1" type="ORF">QBC34DRAFT_425407</name>
</gene>
<protein>
    <submittedName>
        <fullName evidence="1">Uncharacterized protein</fullName>
    </submittedName>
</protein>
<comment type="caution">
    <text evidence="1">The sequence shown here is derived from an EMBL/GenBank/DDBJ whole genome shotgun (WGS) entry which is preliminary data.</text>
</comment>
<evidence type="ECO:0000313" key="2">
    <source>
        <dbReference type="Proteomes" id="UP001321760"/>
    </source>
</evidence>
<dbReference type="AlphaFoldDB" id="A0AAV9GQC6"/>
<dbReference type="EMBL" id="MU865936">
    <property type="protein sequence ID" value="KAK4449632.1"/>
    <property type="molecule type" value="Genomic_DNA"/>
</dbReference>
<reference evidence="1" key="1">
    <citation type="journal article" date="2023" name="Mol. Phylogenet. Evol.">
        <title>Genome-scale phylogeny and comparative genomics of the fungal order Sordariales.</title>
        <authorList>
            <person name="Hensen N."/>
            <person name="Bonometti L."/>
            <person name="Westerberg I."/>
            <person name="Brannstrom I.O."/>
            <person name="Guillou S."/>
            <person name="Cros-Aarteil S."/>
            <person name="Calhoun S."/>
            <person name="Haridas S."/>
            <person name="Kuo A."/>
            <person name="Mondo S."/>
            <person name="Pangilinan J."/>
            <person name="Riley R."/>
            <person name="LaButti K."/>
            <person name="Andreopoulos B."/>
            <person name="Lipzen A."/>
            <person name="Chen C."/>
            <person name="Yan M."/>
            <person name="Daum C."/>
            <person name="Ng V."/>
            <person name="Clum A."/>
            <person name="Steindorff A."/>
            <person name="Ohm R.A."/>
            <person name="Martin F."/>
            <person name="Silar P."/>
            <person name="Natvig D.O."/>
            <person name="Lalanne C."/>
            <person name="Gautier V."/>
            <person name="Ament-Velasquez S.L."/>
            <person name="Kruys A."/>
            <person name="Hutchinson M.I."/>
            <person name="Powell A.J."/>
            <person name="Barry K."/>
            <person name="Miller A.N."/>
            <person name="Grigoriev I.V."/>
            <person name="Debuchy R."/>
            <person name="Gladieux P."/>
            <person name="Hiltunen Thoren M."/>
            <person name="Johannesson H."/>
        </authorList>
    </citation>
    <scope>NUCLEOTIDE SEQUENCE</scope>
    <source>
        <strain evidence="1">PSN243</strain>
    </source>
</reference>
<proteinExistence type="predicted"/>
<accession>A0AAV9GQC6</accession>
<name>A0AAV9GQC6_9PEZI</name>